<organism evidence="4 5">
    <name type="scientific">Aspergillus udagawae</name>
    <dbReference type="NCBI Taxonomy" id="91492"/>
    <lineage>
        <taxon>Eukaryota</taxon>
        <taxon>Fungi</taxon>
        <taxon>Dikarya</taxon>
        <taxon>Ascomycota</taxon>
        <taxon>Pezizomycotina</taxon>
        <taxon>Eurotiomycetes</taxon>
        <taxon>Eurotiomycetidae</taxon>
        <taxon>Eurotiales</taxon>
        <taxon>Aspergillaceae</taxon>
        <taxon>Aspergillus</taxon>
        <taxon>Aspergillus subgen. Fumigati</taxon>
    </lineage>
</organism>
<evidence type="ECO:0000313" key="4">
    <source>
        <dbReference type="EMBL" id="GFF26509.1"/>
    </source>
</evidence>
<dbReference type="PANTHER" id="PTHR15114:SF1">
    <property type="entry name" value="REPLICATION PROTEIN A 14 KDA SUBUNIT"/>
    <property type="match status" value="1"/>
</dbReference>
<dbReference type="Gene3D" id="2.40.50.140">
    <property type="entry name" value="Nucleic acid-binding proteins"/>
    <property type="match status" value="1"/>
</dbReference>
<reference evidence="4 5" key="1">
    <citation type="submission" date="2020-01" db="EMBL/GenBank/DDBJ databases">
        <title>Draft genome sequence of Aspergillus udagawae IFM 46972.</title>
        <authorList>
            <person name="Takahashi H."/>
            <person name="Yaguchi T."/>
        </authorList>
    </citation>
    <scope>NUCLEOTIDE SEQUENCE [LARGE SCALE GENOMIC DNA]</scope>
    <source>
        <strain evidence="4 5">IFM 46972</strain>
    </source>
</reference>
<dbReference type="Proteomes" id="UP000465221">
    <property type="component" value="Unassembled WGS sequence"/>
</dbReference>
<dbReference type="GO" id="GO:0035861">
    <property type="term" value="C:site of double-strand break"/>
    <property type="evidence" value="ECO:0007669"/>
    <property type="project" value="TreeGrafter"/>
</dbReference>
<gene>
    <name evidence="4" type="ORF">IFM46972_01807</name>
</gene>
<keyword evidence="3" id="KW-0539">Nucleus</keyword>
<dbReference type="InterPro" id="IPR013970">
    <property type="entry name" value="Rfa2"/>
</dbReference>
<evidence type="ECO:0008006" key="6">
    <source>
        <dbReference type="Google" id="ProtNLM"/>
    </source>
</evidence>
<proteinExistence type="inferred from homology"/>
<dbReference type="InterPro" id="IPR012340">
    <property type="entry name" value="NA-bd_OB-fold"/>
</dbReference>
<dbReference type="GO" id="GO:0005662">
    <property type="term" value="C:DNA replication factor A complex"/>
    <property type="evidence" value="ECO:0007669"/>
    <property type="project" value="TreeGrafter"/>
</dbReference>
<dbReference type="EMBL" id="BLKC01000008">
    <property type="protein sequence ID" value="GFF26509.1"/>
    <property type="molecule type" value="Genomic_DNA"/>
</dbReference>
<evidence type="ECO:0000313" key="5">
    <source>
        <dbReference type="Proteomes" id="UP000465221"/>
    </source>
</evidence>
<accession>A0A8H3N4L8</accession>
<dbReference type="SUPFAM" id="SSF50249">
    <property type="entry name" value="Nucleic acid-binding proteins"/>
    <property type="match status" value="1"/>
</dbReference>
<dbReference type="GO" id="GO:0006260">
    <property type="term" value="P:DNA replication"/>
    <property type="evidence" value="ECO:0007669"/>
    <property type="project" value="InterPro"/>
</dbReference>
<evidence type="ECO:0000256" key="1">
    <source>
        <dbReference type="ARBA" id="ARBA00004123"/>
    </source>
</evidence>
<dbReference type="Pfam" id="PF08661">
    <property type="entry name" value="Rep_fac-A_3"/>
    <property type="match status" value="1"/>
</dbReference>
<sequence length="148" mass="16044">MSLQTPRVLPAHLHAFHPSSGSSTHTVRILGTVTALHGDTATITCGDNGDVTLILKSDSHLQMGKLVEVVGKVAELEGGQGLGIRVLATTDWGNPSDCGECTPHQLRISRRKQSGRVTNDDGCTDYKIYEHVVEVTHKLKPIFYDSNE</sequence>
<dbReference type="GO" id="GO:0000724">
    <property type="term" value="P:double-strand break repair via homologous recombination"/>
    <property type="evidence" value="ECO:0007669"/>
    <property type="project" value="TreeGrafter"/>
</dbReference>
<comment type="caution">
    <text evidence="4">The sequence shown here is derived from an EMBL/GenBank/DDBJ whole genome shotgun (WGS) entry which is preliminary data.</text>
</comment>
<dbReference type="PANTHER" id="PTHR15114">
    <property type="entry name" value="REPLICATION PROTEIN A3"/>
    <property type="match status" value="1"/>
</dbReference>
<protein>
    <recommendedName>
        <fullName evidence="6">Replication factor A protein 3</fullName>
    </recommendedName>
</protein>
<comment type="subcellular location">
    <subcellularLocation>
        <location evidence="1">Nucleus</location>
    </subcellularLocation>
</comment>
<dbReference type="GO" id="GO:0003684">
    <property type="term" value="F:damaged DNA binding"/>
    <property type="evidence" value="ECO:0007669"/>
    <property type="project" value="TreeGrafter"/>
</dbReference>
<dbReference type="GO" id="GO:0003697">
    <property type="term" value="F:single-stranded DNA binding"/>
    <property type="evidence" value="ECO:0007669"/>
    <property type="project" value="TreeGrafter"/>
</dbReference>
<name>A0A8H3N4L8_9EURO</name>
<dbReference type="FunFam" id="2.40.50.140:FF:000271">
    <property type="entry name" value="Similar to ssDNA binding protein Ssb3"/>
    <property type="match status" value="1"/>
</dbReference>
<dbReference type="AlphaFoldDB" id="A0A8H3N4L8"/>
<evidence type="ECO:0000256" key="2">
    <source>
        <dbReference type="ARBA" id="ARBA00009761"/>
    </source>
</evidence>
<comment type="similarity">
    <text evidence="2">Belongs to the replication factor A protein 3 family.</text>
</comment>
<dbReference type="GO" id="GO:0006289">
    <property type="term" value="P:nucleotide-excision repair"/>
    <property type="evidence" value="ECO:0007669"/>
    <property type="project" value="TreeGrafter"/>
</dbReference>
<dbReference type="GO" id="GO:0006298">
    <property type="term" value="P:mismatch repair"/>
    <property type="evidence" value="ECO:0007669"/>
    <property type="project" value="TreeGrafter"/>
</dbReference>
<evidence type="ECO:0000256" key="3">
    <source>
        <dbReference type="ARBA" id="ARBA00023242"/>
    </source>
</evidence>
<dbReference type="GO" id="GO:0006284">
    <property type="term" value="P:base-excision repair"/>
    <property type="evidence" value="ECO:0007669"/>
    <property type="project" value="TreeGrafter"/>
</dbReference>
<dbReference type="CDD" id="cd04479">
    <property type="entry name" value="RPA3"/>
    <property type="match status" value="1"/>
</dbReference>